<comment type="similarity">
    <text evidence="5">Belongs to the 4-toluene sulfonate uptake permease (TSUP) (TC 2.A.102) family.</text>
</comment>
<keyword evidence="2 5" id="KW-0812">Transmembrane</keyword>
<dbReference type="GO" id="GO:0005886">
    <property type="term" value="C:plasma membrane"/>
    <property type="evidence" value="ECO:0007669"/>
    <property type="project" value="UniProtKB-SubCell"/>
</dbReference>
<evidence type="ECO:0000313" key="7">
    <source>
        <dbReference type="Proteomes" id="UP000199199"/>
    </source>
</evidence>
<evidence type="ECO:0000256" key="3">
    <source>
        <dbReference type="ARBA" id="ARBA00022989"/>
    </source>
</evidence>
<comment type="subcellular location">
    <subcellularLocation>
        <location evidence="5">Cell membrane</location>
        <topology evidence="5">Multi-pass membrane protein</topology>
    </subcellularLocation>
    <subcellularLocation>
        <location evidence="1">Membrane</location>
        <topology evidence="1">Multi-pass membrane protein</topology>
    </subcellularLocation>
</comment>
<evidence type="ECO:0000256" key="4">
    <source>
        <dbReference type="ARBA" id="ARBA00023136"/>
    </source>
</evidence>
<feature type="transmembrane region" description="Helical" evidence="5">
    <location>
        <begin position="12"/>
        <end position="41"/>
    </location>
</feature>
<feature type="transmembrane region" description="Helical" evidence="5">
    <location>
        <begin position="47"/>
        <end position="69"/>
    </location>
</feature>
<dbReference type="PANTHER" id="PTHR43701">
    <property type="entry name" value="MEMBRANE TRANSPORTER PROTEIN MJ0441-RELATED"/>
    <property type="match status" value="1"/>
</dbReference>
<dbReference type="Pfam" id="PF01925">
    <property type="entry name" value="TauE"/>
    <property type="match status" value="1"/>
</dbReference>
<evidence type="ECO:0000256" key="5">
    <source>
        <dbReference type="RuleBase" id="RU363041"/>
    </source>
</evidence>
<organism evidence="6 7">
    <name type="scientific">Halostagnicola kamekurae</name>
    <dbReference type="NCBI Taxonomy" id="619731"/>
    <lineage>
        <taxon>Archaea</taxon>
        <taxon>Methanobacteriati</taxon>
        <taxon>Methanobacteriota</taxon>
        <taxon>Stenosarchaea group</taxon>
        <taxon>Halobacteria</taxon>
        <taxon>Halobacteriales</taxon>
        <taxon>Natrialbaceae</taxon>
        <taxon>Halostagnicola</taxon>
    </lineage>
</organism>
<dbReference type="Proteomes" id="UP000199199">
    <property type="component" value="Unassembled WGS sequence"/>
</dbReference>
<gene>
    <name evidence="6" type="ORF">SAMN04488556_3746</name>
</gene>
<feature type="transmembrane region" description="Helical" evidence="5">
    <location>
        <begin position="211"/>
        <end position="233"/>
    </location>
</feature>
<protein>
    <recommendedName>
        <fullName evidence="5">Probable membrane transporter protein</fullName>
    </recommendedName>
</protein>
<sequence length="258" mass="25885">MIAGLPTTTLAVLVVLSLFAGVGITAVGPGGIFITIALVALTDLPPAVVVGTASATFVATGLVGAESYRRSGELDSQGGKWMGVVLSLTGLAGALVGVRLNALIDESTFSVLLGGFVSLTGILVFYRTRYGTSGNDFDVMTPRGTLAVAGIGAFVGISGGLLGVGGPVLAVPLLVAIGVPMLIAVGVAQVQSVFVAAFATVGYLAQDAVSWPLAIVIGIPELVGVVAGWKIAQSIDAETLTRVLAILLLVVGPYIALR</sequence>
<feature type="transmembrane region" description="Helical" evidence="5">
    <location>
        <begin position="146"/>
        <end position="175"/>
    </location>
</feature>
<name>A0A1I6UCC0_9EURY</name>
<keyword evidence="3 5" id="KW-1133">Transmembrane helix</keyword>
<dbReference type="InterPro" id="IPR051598">
    <property type="entry name" value="TSUP/Inactive_protease-like"/>
</dbReference>
<dbReference type="InterPro" id="IPR002781">
    <property type="entry name" value="TM_pro_TauE-like"/>
</dbReference>
<dbReference type="EMBL" id="FOZS01000004">
    <property type="protein sequence ID" value="SFS99106.1"/>
    <property type="molecule type" value="Genomic_DNA"/>
</dbReference>
<feature type="transmembrane region" description="Helical" evidence="5">
    <location>
        <begin position="108"/>
        <end position="126"/>
    </location>
</feature>
<accession>A0A1I6UCC0</accession>
<dbReference type="RefSeq" id="WP_175507239.1">
    <property type="nucleotide sequence ID" value="NZ_FOZS01000004.1"/>
</dbReference>
<evidence type="ECO:0000256" key="1">
    <source>
        <dbReference type="ARBA" id="ARBA00004141"/>
    </source>
</evidence>
<feature type="transmembrane region" description="Helical" evidence="5">
    <location>
        <begin position="239"/>
        <end position="257"/>
    </location>
</feature>
<reference evidence="7" key="1">
    <citation type="submission" date="2016-10" db="EMBL/GenBank/DDBJ databases">
        <authorList>
            <person name="Varghese N."/>
            <person name="Submissions S."/>
        </authorList>
    </citation>
    <scope>NUCLEOTIDE SEQUENCE [LARGE SCALE GENOMIC DNA]</scope>
    <source>
        <strain evidence="7">DSM 22427</strain>
    </source>
</reference>
<dbReference type="AlphaFoldDB" id="A0A1I6UCC0"/>
<dbReference type="OrthoDB" id="214470at2157"/>
<feature type="transmembrane region" description="Helical" evidence="5">
    <location>
        <begin position="81"/>
        <end position="102"/>
    </location>
</feature>
<keyword evidence="5" id="KW-1003">Cell membrane</keyword>
<keyword evidence="7" id="KW-1185">Reference proteome</keyword>
<evidence type="ECO:0000256" key="2">
    <source>
        <dbReference type="ARBA" id="ARBA00022692"/>
    </source>
</evidence>
<evidence type="ECO:0000313" key="6">
    <source>
        <dbReference type="EMBL" id="SFS99106.1"/>
    </source>
</evidence>
<feature type="transmembrane region" description="Helical" evidence="5">
    <location>
        <begin position="181"/>
        <end position="204"/>
    </location>
</feature>
<dbReference type="PANTHER" id="PTHR43701:SF2">
    <property type="entry name" value="MEMBRANE TRANSPORTER PROTEIN YJNA-RELATED"/>
    <property type="match status" value="1"/>
</dbReference>
<keyword evidence="4 5" id="KW-0472">Membrane</keyword>
<proteinExistence type="inferred from homology"/>